<evidence type="ECO:0000256" key="4">
    <source>
        <dbReference type="ARBA" id="ARBA00005150"/>
    </source>
</evidence>
<keyword evidence="13" id="KW-0460">Magnesium</keyword>
<dbReference type="STRING" id="314230.DSM3645_13665"/>
<dbReference type="GO" id="GO:0004326">
    <property type="term" value="F:tetrahydrofolylpolyglutamate synthase activity"/>
    <property type="evidence" value="ECO:0007669"/>
    <property type="project" value="UniProtKB-EC"/>
</dbReference>
<dbReference type="HOGENOM" id="CLU_015869_1_2_0"/>
<comment type="function">
    <text evidence="2">Functions in two distinct reactions of the de novo folate biosynthetic pathway. Catalyzes the addition of a glutamate residue to dihydropteroate (7,8-dihydropteroate or H2Pte) to form dihydrofolate (7,8-dihydrofolate monoglutamate or H2Pte-Glu). Also catalyzes successive additions of L-glutamate to tetrahydrofolate or 10-formyltetrahydrofolate or 5,10-methylenetetrahydrofolate, leading to folylpolyglutamate derivatives.</text>
</comment>
<comment type="catalytic activity">
    <reaction evidence="21">
        <text>7,8-dihydropteroate + L-glutamate + ATP = 7,8-dihydrofolate + ADP + phosphate + H(+)</text>
        <dbReference type="Rhea" id="RHEA:23584"/>
        <dbReference type="ChEBI" id="CHEBI:15378"/>
        <dbReference type="ChEBI" id="CHEBI:17839"/>
        <dbReference type="ChEBI" id="CHEBI:29985"/>
        <dbReference type="ChEBI" id="CHEBI:30616"/>
        <dbReference type="ChEBI" id="CHEBI:43474"/>
        <dbReference type="ChEBI" id="CHEBI:57451"/>
        <dbReference type="ChEBI" id="CHEBI:456216"/>
        <dbReference type="EC" id="6.3.2.12"/>
    </reaction>
</comment>
<dbReference type="Pfam" id="PF02875">
    <property type="entry name" value="Mur_ligase_C"/>
    <property type="match status" value="1"/>
</dbReference>
<evidence type="ECO:0000256" key="9">
    <source>
        <dbReference type="ARBA" id="ARBA00022598"/>
    </source>
</evidence>
<evidence type="ECO:0000259" key="22">
    <source>
        <dbReference type="Pfam" id="PF02875"/>
    </source>
</evidence>
<evidence type="ECO:0000256" key="21">
    <source>
        <dbReference type="ARBA" id="ARBA00049161"/>
    </source>
</evidence>
<dbReference type="EC" id="6.3.2.12" evidence="6"/>
<dbReference type="Proteomes" id="UP000004358">
    <property type="component" value="Unassembled WGS sequence"/>
</dbReference>
<comment type="cofactor">
    <cofactor evidence="1">
        <name>Mg(2+)</name>
        <dbReference type="ChEBI" id="CHEBI:18420"/>
    </cofactor>
</comment>
<dbReference type="FunFam" id="3.40.1190.10:FF:000011">
    <property type="entry name" value="Folylpolyglutamate synthase/dihydrofolate synthase"/>
    <property type="match status" value="1"/>
</dbReference>
<gene>
    <name evidence="24" type="ORF">DSM3645_13665</name>
</gene>
<accession>A3ZWP1</accession>
<keyword evidence="11" id="KW-0547">Nucleotide-binding</keyword>
<keyword evidence="14" id="KW-0289">Folate biosynthesis</keyword>
<evidence type="ECO:0000256" key="7">
    <source>
        <dbReference type="ARBA" id="ARBA00013025"/>
    </source>
</evidence>
<sequence length="470" mass="51508">MDGKPEASPPSVELATPEIRSYDEAIDFLLGRINYERAAVIPYRSPQFHLARMRRLDQLLGNLVDQLKIVHIAGTKGKGSTATTLSAILEADGYQVGLFSSPHLERLEERFAINRIACSADEVTQLIHDIAPVVLQIDAERDGDGPTYFEITTAMALMHFVRKGVDAAILEVGLGGRLDSTNICRPLVSVITTISRDHMALLGDTLAEIAAEKAGVIKTETPIISGVDQPDPTAVIEQIAAQHAAQLIEVGRDFVVQSHGERTFDLTWRQGEKSETLTGLMCRMAGKHQMRNAALAVMVAKSLQSYGFTVSEAAIRRGVSDAELPGRIERLADSPVIYVDAAHNDASITALLDVLNELPVNRRRLVLALSSDKEHREILKLLLPHFDEIWFTRYATNPRAVEPAELEALAVKLPTGRRTVIRHIVEDPQQAFAAAIAASDENDLLCVAGSFFIAGEFRRFFRELSPPAAS</sequence>
<evidence type="ECO:0000256" key="2">
    <source>
        <dbReference type="ARBA" id="ARBA00002714"/>
    </source>
</evidence>
<dbReference type="NCBIfam" id="TIGR01499">
    <property type="entry name" value="folC"/>
    <property type="match status" value="1"/>
</dbReference>
<dbReference type="InterPro" id="IPR036565">
    <property type="entry name" value="Mur-like_cat_sf"/>
</dbReference>
<evidence type="ECO:0000256" key="13">
    <source>
        <dbReference type="ARBA" id="ARBA00022842"/>
    </source>
</evidence>
<comment type="pathway">
    <text evidence="4">Cofactor biosynthesis; tetrahydrofolylpolyglutamate biosynthesis.</text>
</comment>
<evidence type="ECO:0000256" key="5">
    <source>
        <dbReference type="ARBA" id="ARBA00008276"/>
    </source>
</evidence>
<comment type="similarity">
    <text evidence="5">Belongs to the folylpolyglutamate synthase family.</text>
</comment>
<dbReference type="InterPro" id="IPR004101">
    <property type="entry name" value="Mur_ligase_C"/>
</dbReference>
<dbReference type="InterPro" id="IPR001645">
    <property type="entry name" value="Folylpolyglutamate_synth"/>
</dbReference>
<evidence type="ECO:0000256" key="18">
    <source>
        <dbReference type="ARBA" id="ARBA00047493"/>
    </source>
</evidence>
<protein>
    <recommendedName>
        <fullName evidence="8">Dihydrofolate synthase/folylpolyglutamate synthase</fullName>
        <ecNumber evidence="6">6.3.2.12</ecNumber>
        <ecNumber evidence="7">6.3.2.17</ecNumber>
    </recommendedName>
    <alternativeName>
        <fullName evidence="17">Folylpoly-gamma-glutamate synthetase-dihydrofolate synthetase</fullName>
    </alternativeName>
    <alternativeName>
        <fullName evidence="15">Folylpolyglutamate synthetase</fullName>
    </alternativeName>
    <alternativeName>
        <fullName evidence="16">Tetrahydrofolylpolyglutamate synthase</fullName>
    </alternativeName>
</protein>
<dbReference type="InterPro" id="IPR013221">
    <property type="entry name" value="Mur_ligase_cen"/>
</dbReference>
<dbReference type="Gene3D" id="3.90.190.20">
    <property type="entry name" value="Mur ligase, C-terminal domain"/>
    <property type="match status" value="1"/>
</dbReference>
<evidence type="ECO:0000256" key="15">
    <source>
        <dbReference type="ARBA" id="ARBA00030048"/>
    </source>
</evidence>
<dbReference type="EC" id="6.3.2.17" evidence="7"/>
<dbReference type="GO" id="GO:0046872">
    <property type="term" value="F:metal ion binding"/>
    <property type="evidence" value="ECO:0007669"/>
    <property type="project" value="UniProtKB-KW"/>
</dbReference>
<keyword evidence="12" id="KW-0067">ATP-binding</keyword>
<evidence type="ECO:0000256" key="11">
    <source>
        <dbReference type="ARBA" id="ARBA00022741"/>
    </source>
</evidence>
<evidence type="ECO:0000256" key="16">
    <source>
        <dbReference type="ARBA" id="ARBA00030592"/>
    </source>
</evidence>
<evidence type="ECO:0000256" key="1">
    <source>
        <dbReference type="ARBA" id="ARBA00001946"/>
    </source>
</evidence>
<dbReference type="RefSeq" id="WP_002650631.1">
    <property type="nucleotide sequence ID" value="NZ_CH672376.1"/>
</dbReference>
<keyword evidence="10" id="KW-0479">Metal-binding</keyword>
<evidence type="ECO:0000256" key="6">
    <source>
        <dbReference type="ARBA" id="ARBA00013023"/>
    </source>
</evidence>
<dbReference type="OrthoDB" id="9809356at2"/>
<evidence type="ECO:0000256" key="8">
    <source>
        <dbReference type="ARBA" id="ARBA00019357"/>
    </source>
</evidence>
<dbReference type="PIRSF" id="PIRSF001563">
    <property type="entry name" value="Folylpolyglu_synth"/>
    <property type="match status" value="1"/>
</dbReference>
<evidence type="ECO:0000313" key="24">
    <source>
        <dbReference type="EMBL" id="EAQ79015.1"/>
    </source>
</evidence>
<dbReference type="Pfam" id="PF08245">
    <property type="entry name" value="Mur_ligase_M"/>
    <property type="match status" value="1"/>
</dbReference>
<organism evidence="24 25">
    <name type="scientific">Blastopirellula marina DSM 3645</name>
    <dbReference type="NCBI Taxonomy" id="314230"/>
    <lineage>
        <taxon>Bacteria</taxon>
        <taxon>Pseudomonadati</taxon>
        <taxon>Planctomycetota</taxon>
        <taxon>Planctomycetia</taxon>
        <taxon>Pirellulales</taxon>
        <taxon>Pirellulaceae</taxon>
        <taxon>Blastopirellula</taxon>
    </lineage>
</organism>
<comment type="pathway">
    <text evidence="3">Cofactor biosynthesis; tetrahydrofolate biosynthesis; 7,8-dihydrofolate from 2-amino-4-hydroxy-6-hydroxymethyl-7,8-dihydropteridine diphosphate and 4-aminobenzoate: step 2/2.</text>
</comment>
<dbReference type="Gene3D" id="3.40.1190.10">
    <property type="entry name" value="Mur-like, catalytic domain"/>
    <property type="match status" value="1"/>
</dbReference>
<dbReference type="GO" id="GO:0005524">
    <property type="term" value="F:ATP binding"/>
    <property type="evidence" value="ECO:0007669"/>
    <property type="project" value="UniProtKB-KW"/>
</dbReference>
<evidence type="ECO:0000256" key="19">
    <source>
        <dbReference type="ARBA" id="ARBA00047808"/>
    </source>
</evidence>
<feature type="domain" description="Mur ligase C-terminal" evidence="22">
    <location>
        <begin position="326"/>
        <end position="451"/>
    </location>
</feature>
<feature type="domain" description="Mur ligase central" evidence="23">
    <location>
        <begin position="72"/>
        <end position="300"/>
    </location>
</feature>
<evidence type="ECO:0000256" key="10">
    <source>
        <dbReference type="ARBA" id="ARBA00022723"/>
    </source>
</evidence>
<comment type="catalytic activity">
    <reaction evidence="19">
        <text>10-formyltetrahydrofolyl-(gamma-L-Glu)(n) + L-glutamate + ATP = 10-formyltetrahydrofolyl-(gamma-L-Glu)(n+1) + ADP + phosphate + H(+)</text>
        <dbReference type="Rhea" id="RHEA:51904"/>
        <dbReference type="Rhea" id="RHEA-COMP:13088"/>
        <dbReference type="Rhea" id="RHEA-COMP:14300"/>
        <dbReference type="ChEBI" id="CHEBI:15378"/>
        <dbReference type="ChEBI" id="CHEBI:29985"/>
        <dbReference type="ChEBI" id="CHEBI:30616"/>
        <dbReference type="ChEBI" id="CHEBI:43474"/>
        <dbReference type="ChEBI" id="CHEBI:134413"/>
        <dbReference type="ChEBI" id="CHEBI:456216"/>
        <dbReference type="EC" id="6.3.2.17"/>
    </reaction>
</comment>
<comment type="catalytic activity">
    <reaction evidence="20">
        <text>(6R)-5,10-methylenetetrahydrofolyl-(gamma-L-Glu)(n) + L-glutamate + ATP = (6R)-5,10-methylenetetrahydrofolyl-(gamma-L-Glu)(n+1) + ADP + phosphate + H(+)</text>
        <dbReference type="Rhea" id="RHEA:51912"/>
        <dbReference type="Rhea" id="RHEA-COMP:13257"/>
        <dbReference type="Rhea" id="RHEA-COMP:13258"/>
        <dbReference type="ChEBI" id="CHEBI:15378"/>
        <dbReference type="ChEBI" id="CHEBI:29985"/>
        <dbReference type="ChEBI" id="CHEBI:30616"/>
        <dbReference type="ChEBI" id="CHEBI:43474"/>
        <dbReference type="ChEBI" id="CHEBI:136572"/>
        <dbReference type="ChEBI" id="CHEBI:456216"/>
        <dbReference type="EC" id="6.3.2.17"/>
    </reaction>
</comment>
<keyword evidence="9" id="KW-0436">Ligase</keyword>
<dbReference type="GO" id="GO:0008841">
    <property type="term" value="F:dihydrofolate synthase activity"/>
    <property type="evidence" value="ECO:0007669"/>
    <property type="project" value="UniProtKB-EC"/>
</dbReference>
<comment type="catalytic activity">
    <reaction evidence="18">
        <text>(6S)-5,6,7,8-tetrahydrofolyl-(gamma-L-Glu)(n) + L-glutamate + ATP = (6S)-5,6,7,8-tetrahydrofolyl-(gamma-L-Glu)(n+1) + ADP + phosphate + H(+)</text>
        <dbReference type="Rhea" id="RHEA:10580"/>
        <dbReference type="Rhea" id="RHEA-COMP:14738"/>
        <dbReference type="Rhea" id="RHEA-COMP:14740"/>
        <dbReference type="ChEBI" id="CHEBI:15378"/>
        <dbReference type="ChEBI" id="CHEBI:29985"/>
        <dbReference type="ChEBI" id="CHEBI:30616"/>
        <dbReference type="ChEBI" id="CHEBI:43474"/>
        <dbReference type="ChEBI" id="CHEBI:141005"/>
        <dbReference type="ChEBI" id="CHEBI:456216"/>
        <dbReference type="EC" id="6.3.2.17"/>
    </reaction>
</comment>
<proteinExistence type="inferred from homology"/>
<dbReference type="eggNOG" id="COG0285">
    <property type="taxonomic scope" value="Bacteria"/>
</dbReference>
<reference evidence="24 25" key="1">
    <citation type="submission" date="2006-02" db="EMBL/GenBank/DDBJ databases">
        <authorList>
            <person name="Amann R."/>
            <person name="Ferriera S."/>
            <person name="Johnson J."/>
            <person name="Kravitz S."/>
            <person name="Halpern A."/>
            <person name="Remington K."/>
            <person name="Beeson K."/>
            <person name="Tran B."/>
            <person name="Rogers Y.-H."/>
            <person name="Friedman R."/>
            <person name="Venter J.C."/>
        </authorList>
    </citation>
    <scope>NUCLEOTIDE SEQUENCE [LARGE SCALE GENOMIC DNA]</scope>
    <source>
        <strain evidence="24 25">DSM 3645</strain>
    </source>
</reference>
<dbReference type="PANTHER" id="PTHR11136:SF0">
    <property type="entry name" value="DIHYDROFOLATE SYNTHETASE-RELATED"/>
    <property type="match status" value="1"/>
</dbReference>
<evidence type="ECO:0000256" key="12">
    <source>
        <dbReference type="ARBA" id="ARBA00022840"/>
    </source>
</evidence>
<dbReference type="GO" id="GO:0046656">
    <property type="term" value="P:folic acid biosynthetic process"/>
    <property type="evidence" value="ECO:0007669"/>
    <property type="project" value="UniProtKB-KW"/>
</dbReference>
<dbReference type="GO" id="GO:0005737">
    <property type="term" value="C:cytoplasm"/>
    <property type="evidence" value="ECO:0007669"/>
    <property type="project" value="TreeGrafter"/>
</dbReference>
<evidence type="ECO:0000259" key="23">
    <source>
        <dbReference type="Pfam" id="PF08245"/>
    </source>
</evidence>
<dbReference type="InterPro" id="IPR036615">
    <property type="entry name" value="Mur_ligase_C_dom_sf"/>
</dbReference>
<evidence type="ECO:0000256" key="14">
    <source>
        <dbReference type="ARBA" id="ARBA00022909"/>
    </source>
</evidence>
<evidence type="ECO:0000256" key="3">
    <source>
        <dbReference type="ARBA" id="ARBA00004799"/>
    </source>
</evidence>
<dbReference type="EMBL" id="AANZ01000016">
    <property type="protein sequence ID" value="EAQ79015.1"/>
    <property type="molecule type" value="Genomic_DNA"/>
</dbReference>
<comment type="caution">
    <text evidence="24">The sequence shown here is derived from an EMBL/GenBank/DDBJ whole genome shotgun (WGS) entry which is preliminary data.</text>
</comment>
<dbReference type="PANTHER" id="PTHR11136">
    <property type="entry name" value="FOLYLPOLYGLUTAMATE SYNTHASE-RELATED"/>
    <property type="match status" value="1"/>
</dbReference>
<evidence type="ECO:0000256" key="20">
    <source>
        <dbReference type="ARBA" id="ARBA00049035"/>
    </source>
</evidence>
<dbReference type="SUPFAM" id="SSF53244">
    <property type="entry name" value="MurD-like peptide ligases, peptide-binding domain"/>
    <property type="match status" value="1"/>
</dbReference>
<dbReference type="SUPFAM" id="SSF53623">
    <property type="entry name" value="MurD-like peptide ligases, catalytic domain"/>
    <property type="match status" value="1"/>
</dbReference>
<name>A3ZWP1_9BACT</name>
<evidence type="ECO:0000256" key="17">
    <source>
        <dbReference type="ARBA" id="ARBA00032510"/>
    </source>
</evidence>
<evidence type="ECO:0000313" key="25">
    <source>
        <dbReference type="Proteomes" id="UP000004358"/>
    </source>
</evidence>
<dbReference type="AlphaFoldDB" id="A3ZWP1"/>